<keyword evidence="2 8" id="KW-0812">Transmembrane</keyword>
<accession>A0AAW0K3Y9</accession>
<dbReference type="PANTHER" id="PTHR48063:SF98">
    <property type="entry name" value="LRR RECEPTOR-LIKE SERINE_THREONINE-PROTEIN KINASE FLS2"/>
    <property type="match status" value="1"/>
</dbReference>
<dbReference type="InterPro" id="IPR032675">
    <property type="entry name" value="LRR_dom_sf"/>
</dbReference>
<evidence type="ECO:0000256" key="2">
    <source>
        <dbReference type="ARBA" id="ARBA00022692"/>
    </source>
</evidence>
<comment type="subcellular location">
    <subcellularLocation>
        <location evidence="1">Membrane</location>
        <topology evidence="1">Single-pass type I membrane protein</topology>
    </subcellularLocation>
</comment>
<evidence type="ECO:0000256" key="4">
    <source>
        <dbReference type="ARBA" id="ARBA00022989"/>
    </source>
</evidence>
<dbReference type="Gene3D" id="3.80.10.10">
    <property type="entry name" value="Ribonuclease Inhibitor"/>
    <property type="match status" value="1"/>
</dbReference>
<dbReference type="InterPro" id="IPR046956">
    <property type="entry name" value="RLP23-like"/>
</dbReference>
<evidence type="ECO:0000256" key="1">
    <source>
        <dbReference type="ARBA" id="ARBA00004479"/>
    </source>
</evidence>
<evidence type="ECO:0000256" key="3">
    <source>
        <dbReference type="ARBA" id="ARBA00022729"/>
    </source>
</evidence>
<proteinExistence type="predicted"/>
<reference evidence="9 10" key="1">
    <citation type="journal article" date="2018" name="Sci. Data">
        <title>The draft genome sequence of cork oak.</title>
        <authorList>
            <person name="Ramos A.M."/>
            <person name="Usie A."/>
            <person name="Barbosa P."/>
            <person name="Barros P.M."/>
            <person name="Capote T."/>
            <person name="Chaves I."/>
            <person name="Simoes F."/>
            <person name="Abreu I."/>
            <person name="Carrasquinho I."/>
            <person name="Faro C."/>
            <person name="Guimaraes J.B."/>
            <person name="Mendonca D."/>
            <person name="Nobrega F."/>
            <person name="Rodrigues L."/>
            <person name="Saibo N.J.M."/>
            <person name="Varela M.C."/>
            <person name="Egas C."/>
            <person name="Matos J."/>
            <person name="Miguel C.M."/>
            <person name="Oliveira M.M."/>
            <person name="Ricardo C.P."/>
            <person name="Goncalves S."/>
        </authorList>
    </citation>
    <scope>NUCLEOTIDE SEQUENCE [LARGE SCALE GENOMIC DNA]</scope>
    <source>
        <strain evidence="10">cv. HL8</strain>
    </source>
</reference>
<dbReference type="PANTHER" id="PTHR48063">
    <property type="entry name" value="LRR RECEPTOR-LIKE KINASE"/>
    <property type="match status" value="1"/>
</dbReference>
<dbReference type="EMBL" id="PKMF04000409">
    <property type="protein sequence ID" value="KAK7833206.1"/>
    <property type="molecule type" value="Genomic_DNA"/>
</dbReference>
<feature type="transmembrane region" description="Helical" evidence="8">
    <location>
        <begin position="97"/>
        <end position="119"/>
    </location>
</feature>
<protein>
    <submittedName>
        <fullName evidence="9">Receptor-like protein eix2</fullName>
    </submittedName>
</protein>
<name>A0AAW0K3Y9_QUESU</name>
<keyword evidence="10" id="KW-1185">Reference proteome</keyword>
<dbReference type="AlphaFoldDB" id="A0AAW0K3Y9"/>
<gene>
    <name evidence="9" type="primary">EIX2_62</name>
    <name evidence="9" type="ORF">CFP56_025699</name>
</gene>
<dbReference type="GO" id="GO:0016020">
    <property type="term" value="C:membrane"/>
    <property type="evidence" value="ECO:0007669"/>
    <property type="project" value="UniProtKB-SubCell"/>
</dbReference>
<comment type="caution">
    <text evidence="9">The sequence shown here is derived from an EMBL/GenBank/DDBJ whole genome shotgun (WGS) entry which is preliminary data.</text>
</comment>
<keyword evidence="5 8" id="KW-0472">Membrane</keyword>
<evidence type="ECO:0000256" key="7">
    <source>
        <dbReference type="ARBA" id="ARBA00023180"/>
    </source>
</evidence>
<keyword evidence="4 8" id="KW-1133">Transmembrane helix</keyword>
<organism evidence="9 10">
    <name type="scientific">Quercus suber</name>
    <name type="common">Cork oak</name>
    <dbReference type="NCBI Taxonomy" id="58331"/>
    <lineage>
        <taxon>Eukaryota</taxon>
        <taxon>Viridiplantae</taxon>
        <taxon>Streptophyta</taxon>
        <taxon>Embryophyta</taxon>
        <taxon>Tracheophyta</taxon>
        <taxon>Spermatophyta</taxon>
        <taxon>Magnoliopsida</taxon>
        <taxon>eudicotyledons</taxon>
        <taxon>Gunneridae</taxon>
        <taxon>Pentapetalae</taxon>
        <taxon>rosids</taxon>
        <taxon>fabids</taxon>
        <taxon>Fagales</taxon>
        <taxon>Fagaceae</taxon>
        <taxon>Quercus</taxon>
    </lineage>
</organism>
<evidence type="ECO:0000313" key="10">
    <source>
        <dbReference type="Proteomes" id="UP000237347"/>
    </source>
</evidence>
<dbReference type="Proteomes" id="UP000237347">
    <property type="component" value="Unassembled WGS sequence"/>
</dbReference>
<feature type="transmembrane region" description="Helical" evidence="8">
    <location>
        <begin position="73"/>
        <end position="90"/>
    </location>
</feature>
<keyword evidence="7" id="KW-0325">Glycoprotein</keyword>
<evidence type="ECO:0000256" key="6">
    <source>
        <dbReference type="ARBA" id="ARBA00023170"/>
    </source>
</evidence>
<evidence type="ECO:0000313" key="9">
    <source>
        <dbReference type="EMBL" id="KAK7833206.1"/>
    </source>
</evidence>
<sequence>MSELTFVNHLDLSDNHLSGKIPSSTQLQSLNASCFARNPGLCGPPLSQKCWSGEQTPNQSEASEEYGDEFWKWFYATTGFGFVVGCIAVLKRISLTWMVNFTLLEVVLYLLNLDLYIFLFRWRSDQELHAASAAQANRSARSQNDDPIWNWKSVPKCVSSNVSLSEPASVSKTVGLVASNISESSLPELPSSSSQSFNTSSTGIKNGLSNFKNFLRISDPQERSGNLATSGIPNIFHFDVNL</sequence>
<evidence type="ECO:0000256" key="5">
    <source>
        <dbReference type="ARBA" id="ARBA00023136"/>
    </source>
</evidence>
<keyword evidence="6" id="KW-0675">Receptor</keyword>
<evidence type="ECO:0000256" key="8">
    <source>
        <dbReference type="SAM" id="Phobius"/>
    </source>
</evidence>
<keyword evidence="3" id="KW-0732">Signal</keyword>